<dbReference type="EMBL" id="CP020953">
    <property type="protein sequence ID" value="AWI02963.1"/>
    <property type="molecule type" value="Genomic_DNA"/>
</dbReference>
<reference evidence="4" key="1">
    <citation type="submission" date="2017-04" db="EMBL/GenBank/DDBJ databases">
        <authorList>
            <person name="Song Y."/>
            <person name="Cho B.-K."/>
        </authorList>
    </citation>
    <scope>NUCLEOTIDE SEQUENCE [LARGE SCALE GENOMIC DNA]</scope>
    <source>
        <strain evidence="4">SL1</strain>
    </source>
</reference>
<dbReference type="Gene3D" id="3.40.50.300">
    <property type="entry name" value="P-loop containing nucleotide triphosphate hydrolases"/>
    <property type="match status" value="1"/>
</dbReference>
<accession>A0A2U8DJP7</accession>
<dbReference type="EMBL" id="CP020953">
    <property type="protein sequence ID" value="AWI07673.1"/>
    <property type="molecule type" value="Genomic_DNA"/>
</dbReference>
<feature type="domain" description="Helicase C-terminal" evidence="1">
    <location>
        <begin position="194"/>
        <end position="344"/>
    </location>
</feature>
<dbReference type="Proteomes" id="UP000244910">
    <property type="component" value="Chromosome"/>
</dbReference>
<dbReference type="InterPro" id="IPR027417">
    <property type="entry name" value="P-loop_NTPase"/>
</dbReference>
<sequence>MLLFQKMRLNNEKEKLSEDILTWSMGRDKFLNVRSLPYNSSEIFIKVILYYVFDHRKVMYITNENTEKVNVIEKIKKYTEFRNYAYLRNNEIKSSALLKISNFYNASKIEEKFDLIIYDDINSFPMQNIYEILGLITKISKSNTKVIMYAVENIMRNKKELLLPVRDNKSPIIEPRTILTRIDVNKDIPFMVYDYIKWSISCGRKVIICVPNKDKVPKVHFYIRNYCSGFTKSIMDLYKEGESNSNKKIINNFEKVKRSILITNNFYETFSNIKNIDIMVYFADDAEFDYKKLIYFCASAGRSERDLKGEVIFLANEETEDMEKAKSIARSFNKEAWEMGLLKI</sequence>
<dbReference type="AlphaFoldDB" id="A0A2U8DJP7"/>
<dbReference type="SUPFAM" id="SSF52540">
    <property type="entry name" value="P-loop containing nucleoside triphosphate hydrolases"/>
    <property type="match status" value="1"/>
</dbReference>
<evidence type="ECO:0000313" key="4">
    <source>
        <dbReference type="Proteomes" id="UP000244910"/>
    </source>
</evidence>
<proteinExistence type="predicted"/>
<reference evidence="2" key="2">
    <citation type="submission" date="2017-04" db="EMBL/GenBank/DDBJ databases">
        <authorList>
            <person name="Afonso C.L."/>
            <person name="Miller P.J."/>
            <person name="Scott M.A."/>
            <person name="Spackman E."/>
            <person name="Goraichik I."/>
            <person name="Dimitrov K.M."/>
            <person name="Suarez D.L."/>
            <person name="Swayne D.E."/>
        </authorList>
    </citation>
    <scope>NUCLEOTIDE SEQUENCE [LARGE SCALE GENOMIC DNA]</scope>
    <source>
        <strain evidence="2">SL1</strain>
    </source>
</reference>
<dbReference type="PROSITE" id="PS51194">
    <property type="entry name" value="HELICASE_CTER"/>
    <property type="match status" value="1"/>
</dbReference>
<evidence type="ECO:0000313" key="2">
    <source>
        <dbReference type="EMBL" id="AWI02963.1"/>
    </source>
</evidence>
<gene>
    <name evidence="2" type="ORF">B9W14_00055</name>
    <name evidence="3" type="ORF">B9W14_25630</name>
</gene>
<dbReference type="OrthoDB" id="1933944at2"/>
<evidence type="ECO:0000259" key="1">
    <source>
        <dbReference type="PROSITE" id="PS51194"/>
    </source>
</evidence>
<keyword evidence="4" id="KW-1185">Reference proteome</keyword>
<organism evidence="2 4">
    <name type="scientific">Clostridium drakei</name>
    <dbReference type="NCBI Taxonomy" id="332101"/>
    <lineage>
        <taxon>Bacteria</taxon>
        <taxon>Bacillati</taxon>
        <taxon>Bacillota</taxon>
        <taxon>Clostridia</taxon>
        <taxon>Eubacteriales</taxon>
        <taxon>Clostridiaceae</taxon>
        <taxon>Clostridium</taxon>
    </lineage>
</organism>
<dbReference type="InterPro" id="IPR001650">
    <property type="entry name" value="Helicase_C-like"/>
</dbReference>
<dbReference type="KEGG" id="cdrk:B9W14_25630"/>
<dbReference type="RefSeq" id="WP_032079528.1">
    <property type="nucleotide sequence ID" value="NZ_CP020953.1"/>
</dbReference>
<dbReference type="KEGG" id="cdrk:B9W14_00055"/>
<protein>
    <recommendedName>
        <fullName evidence="1">Helicase C-terminal domain-containing protein</fullName>
    </recommendedName>
</protein>
<name>A0A2U8DJP7_9CLOT</name>
<evidence type="ECO:0000313" key="3">
    <source>
        <dbReference type="EMBL" id="AWI07673.1"/>
    </source>
</evidence>